<dbReference type="EMBL" id="CP018866">
    <property type="protein sequence ID" value="AST90244.1"/>
    <property type="molecule type" value="Genomic_DNA"/>
</dbReference>
<keyword evidence="2" id="KW-1185">Reference proteome</keyword>
<evidence type="ECO:0000313" key="1">
    <source>
        <dbReference type="EMBL" id="AST90244.1"/>
    </source>
</evidence>
<gene>
    <name evidence="1" type="ORF">BC6307_02575</name>
</gene>
<dbReference type="CDD" id="cd02440">
    <property type="entry name" value="AdoMet_MTases"/>
    <property type="match status" value="1"/>
</dbReference>
<keyword evidence="1" id="KW-0808">Transferase</keyword>
<proteinExistence type="predicted"/>
<organism evidence="1 2">
    <name type="scientific">Sutcliffiella cohnii</name>
    <dbReference type="NCBI Taxonomy" id="33932"/>
    <lineage>
        <taxon>Bacteria</taxon>
        <taxon>Bacillati</taxon>
        <taxon>Bacillota</taxon>
        <taxon>Bacilli</taxon>
        <taxon>Bacillales</taxon>
        <taxon>Bacillaceae</taxon>
        <taxon>Sutcliffiella</taxon>
    </lineage>
</organism>
<sequence length="201" mass="24684">MQEQYYDQLLNIETSEVQKGFHSSFHYHRYEPTPYEALVLFFEQYSLTNKDRIIDFGCGKGRLNFFVHHFFGTRATGIEMDETFYKEALQNRRKYWLKRREIGDQIQFFQCLAENYSISKEDNVFYFFNPFTVQIFMKVVRNILASYEVEPRKLDIILYYPANEYTYYLEEQTPFYLFQEVLLPRYEHNPYEKFLIYRLDC</sequence>
<reference evidence="1 2" key="1">
    <citation type="submission" date="2016-12" db="EMBL/GenBank/DDBJ databases">
        <title>The whole genome sequencing and assembly of Bacillus cohnii DSM 6307T strain.</title>
        <authorList>
            <person name="Lee Y.-J."/>
            <person name="Yi H."/>
            <person name="Bahn Y.-S."/>
            <person name="Kim J.F."/>
            <person name="Lee D.-W."/>
        </authorList>
    </citation>
    <scope>NUCLEOTIDE SEQUENCE [LARGE SCALE GENOMIC DNA]</scope>
    <source>
        <strain evidence="1 2">DSM 6307</strain>
    </source>
</reference>
<dbReference type="Gene3D" id="3.40.50.150">
    <property type="entry name" value="Vaccinia Virus protein VP39"/>
    <property type="match status" value="1"/>
</dbReference>
<dbReference type="RefSeq" id="WP_066421779.1">
    <property type="nucleotide sequence ID" value="NZ_CP018866.1"/>
</dbReference>
<protein>
    <submittedName>
        <fullName evidence="1">SAM-dependent methyltransferase</fullName>
    </submittedName>
</protein>
<dbReference type="GO" id="GO:0008168">
    <property type="term" value="F:methyltransferase activity"/>
    <property type="evidence" value="ECO:0007669"/>
    <property type="project" value="UniProtKB-KW"/>
</dbReference>
<dbReference type="GO" id="GO:0032259">
    <property type="term" value="P:methylation"/>
    <property type="evidence" value="ECO:0007669"/>
    <property type="project" value="UniProtKB-KW"/>
</dbReference>
<dbReference type="SUPFAM" id="SSF53335">
    <property type="entry name" value="S-adenosyl-L-methionine-dependent methyltransferases"/>
    <property type="match status" value="1"/>
</dbReference>
<evidence type="ECO:0000313" key="2">
    <source>
        <dbReference type="Proteomes" id="UP000215224"/>
    </source>
</evidence>
<dbReference type="STRING" id="1314751.GCA_001591425_04915"/>
<name>A0A223KLJ8_9BACI</name>
<accession>A0A223KLJ8</accession>
<dbReference type="KEGG" id="bcoh:BC6307_02575"/>
<dbReference type="AlphaFoldDB" id="A0A223KLJ8"/>
<keyword evidence="1" id="KW-0489">Methyltransferase</keyword>
<dbReference type="InterPro" id="IPR029063">
    <property type="entry name" value="SAM-dependent_MTases_sf"/>
</dbReference>
<dbReference type="Proteomes" id="UP000215224">
    <property type="component" value="Chromosome"/>
</dbReference>